<dbReference type="Pfam" id="PF01381">
    <property type="entry name" value="HTH_3"/>
    <property type="match status" value="1"/>
</dbReference>
<dbReference type="RefSeq" id="WP_338749862.1">
    <property type="nucleotide sequence ID" value="NZ_CP147404.1"/>
</dbReference>
<protein>
    <submittedName>
        <fullName evidence="2">Helix-turn-helix transcriptional regulator</fullName>
    </submittedName>
</protein>
<dbReference type="EMBL" id="CP147404">
    <property type="protein sequence ID" value="WXB91905.1"/>
    <property type="molecule type" value="Genomic_DNA"/>
</dbReference>
<proteinExistence type="predicted"/>
<evidence type="ECO:0000259" key="1">
    <source>
        <dbReference type="PROSITE" id="PS50943"/>
    </source>
</evidence>
<evidence type="ECO:0000313" key="2">
    <source>
        <dbReference type="EMBL" id="WXB91905.1"/>
    </source>
</evidence>
<reference evidence="2 3" key="1">
    <citation type="submission" date="2024-02" db="EMBL/GenBank/DDBJ databases">
        <title>Seven novel Bacillus-like species.</title>
        <authorList>
            <person name="Liu G."/>
        </authorList>
    </citation>
    <scope>NUCLEOTIDE SEQUENCE [LARGE SCALE GENOMIC DNA]</scope>
    <source>
        <strain evidence="2 3">FJAT-52991</strain>
    </source>
</reference>
<dbReference type="PROSITE" id="PS50943">
    <property type="entry name" value="HTH_CROC1"/>
    <property type="match status" value="1"/>
</dbReference>
<feature type="domain" description="HTH cro/C1-type" evidence="1">
    <location>
        <begin position="10"/>
        <end position="66"/>
    </location>
</feature>
<sequence length="82" mass="9625">MTKEELTKILIEARRRKDLSHERVASLTYGKITRQYYGMIENGDRRPSVEVAKCIAKILDIPWTLFFEVNSNQKLLKEKEAI</sequence>
<dbReference type="InterPro" id="IPR001387">
    <property type="entry name" value="Cro/C1-type_HTH"/>
</dbReference>
<keyword evidence="3" id="KW-1185">Reference proteome</keyword>
<name>A0ABZ2N3I1_9BACI</name>
<dbReference type="Proteomes" id="UP001387364">
    <property type="component" value="Chromosome"/>
</dbReference>
<evidence type="ECO:0000313" key="3">
    <source>
        <dbReference type="Proteomes" id="UP001387364"/>
    </source>
</evidence>
<dbReference type="Gene3D" id="1.10.260.40">
    <property type="entry name" value="lambda repressor-like DNA-binding domains"/>
    <property type="match status" value="1"/>
</dbReference>
<gene>
    <name evidence="2" type="ORF">WDJ61_11570</name>
</gene>
<dbReference type="InterPro" id="IPR010982">
    <property type="entry name" value="Lambda_DNA-bd_dom_sf"/>
</dbReference>
<accession>A0ABZ2N3I1</accession>
<organism evidence="2 3">
    <name type="scientific">Bacillus kandeliae</name>
    <dbReference type="NCBI Taxonomy" id="3129297"/>
    <lineage>
        <taxon>Bacteria</taxon>
        <taxon>Bacillati</taxon>
        <taxon>Bacillota</taxon>
        <taxon>Bacilli</taxon>
        <taxon>Bacillales</taxon>
        <taxon>Bacillaceae</taxon>
        <taxon>Bacillus</taxon>
    </lineage>
</organism>
<dbReference type="SUPFAM" id="SSF47413">
    <property type="entry name" value="lambda repressor-like DNA-binding domains"/>
    <property type="match status" value="1"/>
</dbReference>
<dbReference type="SMART" id="SM00530">
    <property type="entry name" value="HTH_XRE"/>
    <property type="match status" value="1"/>
</dbReference>
<dbReference type="CDD" id="cd00093">
    <property type="entry name" value="HTH_XRE"/>
    <property type="match status" value="1"/>
</dbReference>